<dbReference type="Proteomes" id="UP000557307">
    <property type="component" value="Unassembled WGS sequence"/>
</dbReference>
<proteinExistence type="predicted"/>
<keyword evidence="3" id="KW-1185">Reference proteome</keyword>
<comment type="caution">
    <text evidence="2">The sequence shown here is derived from an EMBL/GenBank/DDBJ whole genome shotgun (WGS) entry which is preliminary data.</text>
</comment>
<name>A0A840TX74_9BACT</name>
<sequence>MKKILLLLLVGQISFCRANGAPSNEKLRIAMNKNVELLGLGYFIGFEGVDIETKTVEINGQQVPKKERHAYGYYLYQKYKSFASSKNLEKSFTVADHLWLDYLINLLLQVEDFPNARLTDSIEERYFINFSQKKDPREAKELAVLFLEGLNEFYKEIDFDKYLAEHQVYYAQSLAEVAKTLPKNDFIGTMEAFYKTSFARYTLVPSLTIPKGMGFGLRYTSGGGTNVFNVFGAFDRQYFQRPNEVVMGFENEQRLRELSVHEFGHSFVNPVVDQLPAELFLKTEKRFEPLKSAMSDQGYITWKACVYEHFVRAGEIIISEKLGDDEGAKTLQAYYENGRKFRYLPVLLVELRKFDEGTHKTYYEAVVQAMEALAKN</sequence>
<accession>A0A840TX74</accession>
<reference evidence="2 3" key="1">
    <citation type="submission" date="2020-08" db="EMBL/GenBank/DDBJ databases">
        <title>Genomic Encyclopedia of Type Strains, Phase IV (KMG-IV): sequencing the most valuable type-strain genomes for metagenomic binning, comparative biology and taxonomic classification.</title>
        <authorList>
            <person name="Goeker M."/>
        </authorList>
    </citation>
    <scope>NUCLEOTIDE SEQUENCE [LARGE SCALE GENOMIC DNA]</scope>
    <source>
        <strain evidence="2 3">DSM 105074</strain>
    </source>
</reference>
<protein>
    <recommendedName>
        <fullName evidence="4">DUF4932 domain-containing protein</fullName>
    </recommendedName>
</protein>
<evidence type="ECO:0000313" key="3">
    <source>
        <dbReference type="Proteomes" id="UP000557307"/>
    </source>
</evidence>
<dbReference type="RefSeq" id="WP_184177112.1">
    <property type="nucleotide sequence ID" value="NZ_JACHGF010000008.1"/>
</dbReference>
<dbReference type="Pfam" id="PF16286">
    <property type="entry name" value="DUF4932"/>
    <property type="match status" value="1"/>
</dbReference>
<evidence type="ECO:0008006" key="4">
    <source>
        <dbReference type="Google" id="ProtNLM"/>
    </source>
</evidence>
<dbReference type="InterPro" id="IPR032560">
    <property type="entry name" value="DUF4932"/>
</dbReference>
<dbReference type="AlphaFoldDB" id="A0A840TX74"/>
<dbReference type="EMBL" id="JACHGF010000008">
    <property type="protein sequence ID" value="MBB5286212.1"/>
    <property type="molecule type" value="Genomic_DNA"/>
</dbReference>
<evidence type="ECO:0000256" key="1">
    <source>
        <dbReference type="SAM" id="SignalP"/>
    </source>
</evidence>
<evidence type="ECO:0000313" key="2">
    <source>
        <dbReference type="EMBL" id="MBB5286212.1"/>
    </source>
</evidence>
<gene>
    <name evidence="2" type="ORF">HNQ92_004372</name>
</gene>
<feature type="chain" id="PRO_5032923916" description="DUF4932 domain-containing protein" evidence="1">
    <location>
        <begin position="21"/>
        <end position="376"/>
    </location>
</feature>
<feature type="signal peptide" evidence="1">
    <location>
        <begin position="1"/>
        <end position="20"/>
    </location>
</feature>
<keyword evidence="1" id="KW-0732">Signal</keyword>
<organism evidence="2 3">
    <name type="scientific">Rhabdobacter roseus</name>
    <dbReference type="NCBI Taxonomy" id="1655419"/>
    <lineage>
        <taxon>Bacteria</taxon>
        <taxon>Pseudomonadati</taxon>
        <taxon>Bacteroidota</taxon>
        <taxon>Cytophagia</taxon>
        <taxon>Cytophagales</taxon>
        <taxon>Cytophagaceae</taxon>
        <taxon>Rhabdobacter</taxon>
    </lineage>
</organism>